<protein>
    <submittedName>
        <fullName evidence="3">Putative secreted protein</fullName>
    </submittedName>
</protein>
<accession>A0A147BDH7</accession>
<proteinExistence type="predicted"/>
<evidence type="ECO:0000256" key="1">
    <source>
        <dbReference type="SAM" id="MobiDB-lite"/>
    </source>
</evidence>
<reference evidence="3" key="1">
    <citation type="journal article" date="2018" name="PLoS Negl. Trop. Dis.">
        <title>Sialome diversity of ticks revealed by RNAseq of single tick salivary glands.</title>
        <authorList>
            <person name="Perner J."/>
            <person name="Kropackova S."/>
            <person name="Kopacek P."/>
            <person name="Ribeiro J.M."/>
        </authorList>
    </citation>
    <scope>NUCLEOTIDE SEQUENCE</scope>
    <source>
        <strain evidence="3">Siblings of single egg batch collected in Ceske Budejovice</strain>
        <tissue evidence="3">Salivary glands</tissue>
    </source>
</reference>
<feature type="compositionally biased region" description="Acidic residues" evidence="1">
    <location>
        <begin position="128"/>
        <end position="145"/>
    </location>
</feature>
<sequence>MLLLKVTVVVLISEIGSSAKEDENAPVTLPPQSLINDTDSKGCNRQLLPFFDGDEETGIINGGFLTVNCTKSCPEGIKETDVNGNPCLAWWRYLDNSTVTVLVGSCKNGSCNVGDPSECRNITLAGNDSEEEEEEAIEEHEEEENNNNNNQYKNMQKKKK</sequence>
<name>A0A147BDH7_IXORI</name>
<feature type="signal peptide" evidence="2">
    <location>
        <begin position="1"/>
        <end position="19"/>
    </location>
</feature>
<dbReference type="AlphaFoldDB" id="A0A147BDH7"/>
<feature type="region of interest" description="Disordered" evidence="1">
    <location>
        <begin position="122"/>
        <end position="160"/>
    </location>
</feature>
<dbReference type="EMBL" id="GEGO01006576">
    <property type="protein sequence ID" value="JAR88828.1"/>
    <property type="molecule type" value="Transcribed_RNA"/>
</dbReference>
<evidence type="ECO:0000256" key="2">
    <source>
        <dbReference type="SAM" id="SignalP"/>
    </source>
</evidence>
<keyword evidence="2" id="KW-0732">Signal</keyword>
<organism evidence="3">
    <name type="scientific">Ixodes ricinus</name>
    <name type="common">Common tick</name>
    <name type="synonym">Acarus ricinus</name>
    <dbReference type="NCBI Taxonomy" id="34613"/>
    <lineage>
        <taxon>Eukaryota</taxon>
        <taxon>Metazoa</taxon>
        <taxon>Ecdysozoa</taxon>
        <taxon>Arthropoda</taxon>
        <taxon>Chelicerata</taxon>
        <taxon>Arachnida</taxon>
        <taxon>Acari</taxon>
        <taxon>Parasitiformes</taxon>
        <taxon>Ixodida</taxon>
        <taxon>Ixodoidea</taxon>
        <taxon>Ixodidae</taxon>
        <taxon>Ixodinae</taxon>
        <taxon>Ixodes</taxon>
    </lineage>
</organism>
<feature type="chain" id="PRO_5007542068" evidence="2">
    <location>
        <begin position="20"/>
        <end position="160"/>
    </location>
</feature>
<evidence type="ECO:0000313" key="3">
    <source>
        <dbReference type="EMBL" id="JAR88828.1"/>
    </source>
</evidence>